<evidence type="ECO:0000313" key="6">
    <source>
        <dbReference type="EMBL" id="KAJ8025420.1"/>
    </source>
</evidence>
<dbReference type="EMBL" id="JAIZAY010000017">
    <property type="protein sequence ID" value="KAJ8025420.1"/>
    <property type="molecule type" value="Genomic_DNA"/>
</dbReference>
<feature type="compositionally biased region" description="Basic and acidic residues" evidence="4">
    <location>
        <begin position="1200"/>
        <end position="1209"/>
    </location>
</feature>
<organism evidence="6 7">
    <name type="scientific">Holothuria leucospilota</name>
    <name type="common">Black long sea cucumber</name>
    <name type="synonym">Mertensiothuria leucospilota</name>
    <dbReference type="NCBI Taxonomy" id="206669"/>
    <lineage>
        <taxon>Eukaryota</taxon>
        <taxon>Metazoa</taxon>
        <taxon>Echinodermata</taxon>
        <taxon>Eleutherozoa</taxon>
        <taxon>Echinozoa</taxon>
        <taxon>Holothuroidea</taxon>
        <taxon>Aspidochirotacea</taxon>
        <taxon>Aspidochirotida</taxon>
        <taxon>Holothuriidae</taxon>
        <taxon>Holothuria</taxon>
    </lineage>
</organism>
<feature type="compositionally biased region" description="Basic and acidic residues" evidence="4">
    <location>
        <begin position="620"/>
        <end position="674"/>
    </location>
</feature>
<keyword evidence="3" id="KW-0158">Chromosome</keyword>
<protein>
    <submittedName>
        <fullName evidence="6">Biorientation of chromosomes in cell division protein 1-like 1</fullName>
    </submittedName>
</protein>
<feature type="compositionally biased region" description="Basic and acidic residues" evidence="4">
    <location>
        <begin position="1152"/>
        <end position="1165"/>
    </location>
</feature>
<evidence type="ECO:0000256" key="2">
    <source>
        <dbReference type="ARBA" id="ARBA00008463"/>
    </source>
</evidence>
<sequence length="1509" mass="167332">MALETGGVDPGAVSTILNRLKSQGIFDQFRRDCLADVDTKPAYQNLRQRVESYVSNFLSRFTWTPEMNKNQLRDRLRRQITQSDMLASGVDRIIEQVVEPKMQHVFRPQIEKVVYQYLHSETVNGDSAPKKNGTIPHEMLPVVPEVPVMTPPKEETYKGGERMDTSPKTPSPPPEQPPLPPTPALDDDAKMPPPPQPPPPPLPPAQEELSINTEDPVILPSPAFEPIGSSPPHPGASFLSKSFVDSPIPEPLSDGSSPDEMDLSQSWDEDSEKTKIGTDPTGIKSLLARTVLAKKASLSRESSPKSPLTGDGSSPVSGGKSPLSGEKKLEAKKLSAKKVLKKPANKEVSSPKLKAKSADLQKTASESSSPGSWSVKSSSSLPKAGKKDKVEGSPGPLSSASTPEKAPKSESERKLEIQRKVENLIKQNIKIRDKRDSSDSSGGDSSPDVRYKSSLDHRRNFTPSPERHPKDYRSQERKPKVKRSSDQIVRPEEVLRAISPEVVSDEELEKKSLKDVSDVERSEGELVSSDEDAKEEKKSVDLGNLSDITVSSVHTSDLSSFSDVSSSSSTCESENEDDKKLKDSKGPHLSGQPPKPIPKQYQTNPSVYPHVDSSEDEATREERKKKAALAKEERVRRRQQQREEKDKMIRMMKNKEKEMKTEDVKLPEKSKIDDDLSPVSTDTDSKEEMGDSPEVKDTGVADVKPAKRKRKSSEEEKPAVEVFPAYASSFSKRKRRQASVKDSFLLSQKVSCKNLLKRRKKKVNNRSGVKLYFRMGGQSGNNTPKRSASPRMGAPSGSKPEGTLVASAVAKLEETGVGHVMEAEIVVMQNETVVASDVSQTGRQGQSSVFDQSVASYSQGSAQEIIKEAHSSYVGVSQTEIFSESQVVTIPSSESQIFGSQGSSEPKERSHESTYVVRDTLTPPPRDEEVVVETEASVHEVDDSNLKEVIVEAENDSGPATPLMDEQELEEMEIVDDKTLVEEDVRMDVPQPGNVDRAPDEEEEKTEIEEKVIESCDAVDNNDEVDRTGKDEAHQEDEEQQKLLVIGAEDGKEEVVEASTDEQEVTEHQEEDEALESKVEEKTVVDDQPSQPSDEGITSQEITIEEIKDQTCRVVLHRVQLTPDRELSTIVEKLSGVKSSDIQESVSISGKDVSDSPVEKTKELSVEDGAEEVVGEKYDNTDEDGKTRLIEQQGASELPGVHEMREREPSPGQIVEEDDNPPTPTQDELESFTETVEEERGEEDASREDADKKEIIDSKFEVEEKNLSEIEHSEQDQAGETTAVGEQTEGINIEERPLPENLHAEKAHNVQDVGIGTNFPDQGSSEPGVGRRSRRTVSDRHSKDEDFVYFGIRRRSRQKSMSPTPSLQSNESESSYTSSRSSRSSRRNSGKSTDLDERKSDVATTRKRHASQELPSTSLAEDRPRRARRGSPPNRYSPSESATQRVTKRRQSPSPTPQPQSTSSRRSSKHEHYTRHAAPTHRDSDFVYSMPKRRSDRQSGEERPAKRKR</sequence>
<evidence type="ECO:0000256" key="3">
    <source>
        <dbReference type="ARBA" id="ARBA00022454"/>
    </source>
</evidence>
<feature type="compositionally biased region" description="Basic and acidic residues" evidence="4">
    <location>
        <begin position="1024"/>
        <end position="1033"/>
    </location>
</feature>
<evidence type="ECO:0000256" key="1">
    <source>
        <dbReference type="ARBA" id="ARBA00004286"/>
    </source>
</evidence>
<feature type="compositionally biased region" description="Polar residues" evidence="4">
    <location>
        <begin position="1359"/>
        <end position="1368"/>
    </location>
</feature>
<feature type="compositionally biased region" description="Acidic residues" evidence="4">
    <location>
        <begin position="1059"/>
        <end position="1074"/>
    </location>
</feature>
<feature type="compositionally biased region" description="Basic and acidic residues" evidence="4">
    <location>
        <begin position="577"/>
        <end position="586"/>
    </location>
</feature>
<dbReference type="InterPro" id="IPR055264">
    <property type="entry name" value="BOD1/SHG1_dom"/>
</dbReference>
<comment type="subcellular location">
    <subcellularLocation>
        <location evidence="1">Chromosome</location>
    </subcellularLocation>
</comment>
<feature type="compositionally biased region" description="Basic residues" evidence="4">
    <location>
        <begin position="1466"/>
        <end position="1479"/>
    </location>
</feature>
<feature type="compositionally biased region" description="Basic and acidic residues" evidence="4">
    <location>
        <begin position="405"/>
        <end position="423"/>
    </location>
</feature>
<feature type="region of interest" description="Disordered" evidence="4">
    <location>
        <begin position="1136"/>
        <end position="1509"/>
    </location>
</feature>
<dbReference type="OrthoDB" id="7605699at2759"/>
<feature type="compositionally biased region" description="Low complexity" evidence="4">
    <location>
        <begin position="1369"/>
        <end position="1382"/>
    </location>
</feature>
<dbReference type="Proteomes" id="UP001152320">
    <property type="component" value="Chromosome 17"/>
</dbReference>
<feature type="compositionally biased region" description="Polar residues" evidence="4">
    <location>
        <begin position="892"/>
        <end position="904"/>
    </location>
</feature>
<keyword evidence="6" id="KW-0132">Cell division</keyword>
<reference evidence="6" key="1">
    <citation type="submission" date="2021-10" db="EMBL/GenBank/DDBJ databases">
        <title>Tropical sea cucumber genome reveals ecological adaptation and Cuvierian tubules defense mechanism.</title>
        <authorList>
            <person name="Chen T."/>
        </authorList>
    </citation>
    <scope>NUCLEOTIDE SEQUENCE</scope>
    <source>
        <strain evidence="6">Nanhai2018</strain>
        <tissue evidence="6">Muscle</tissue>
    </source>
</reference>
<feature type="compositionally biased region" description="Basic and acidic residues" evidence="4">
    <location>
        <begin position="1496"/>
        <end position="1509"/>
    </location>
</feature>
<feature type="compositionally biased region" description="Basic and acidic residues" evidence="4">
    <location>
        <begin position="1174"/>
        <end position="1189"/>
    </location>
</feature>
<feature type="compositionally biased region" description="Polar residues" evidence="4">
    <location>
        <begin position="1434"/>
        <end position="1445"/>
    </location>
</feature>
<feature type="compositionally biased region" description="Basic and acidic residues" evidence="4">
    <location>
        <begin position="683"/>
        <end position="699"/>
    </location>
</feature>
<feature type="region of interest" description="Disordered" evidence="4">
    <location>
        <begin position="892"/>
        <end position="927"/>
    </location>
</feature>
<feature type="compositionally biased region" description="Basic and acidic residues" evidence="4">
    <location>
        <begin position="1336"/>
        <end position="1346"/>
    </location>
</feature>
<feature type="compositionally biased region" description="Basic residues" evidence="4">
    <location>
        <begin position="334"/>
        <end position="343"/>
    </location>
</feature>
<feature type="region of interest" description="Disordered" evidence="4">
    <location>
        <begin position="982"/>
        <end position="1101"/>
    </location>
</feature>
<feature type="compositionally biased region" description="Polar residues" evidence="4">
    <location>
        <begin position="299"/>
        <end position="316"/>
    </location>
</feature>
<feature type="compositionally biased region" description="Low complexity" evidence="4">
    <location>
        <begin position="365"/>
        <end position="380"/>
    </location>
</feature>
<dbReference type="GO" id="GO:0051301">
    <property type="term" value="P:cell division"/>
    <property type="evidence" value="ECO:0007669"/>
    <property type="project" value="UniProtKB-KW"/>
</dbReference>
<gene>
    <name evidence="6" type="ORF">HOLleu_32969</name>
</gene>
<dbReference type="GO" id="GO:0005694">
    <property type="term" value="C:chromosome"/>
    <property type="evidence" value="ECO:0007669"/>
    <property type="project" value="UniProtKB-SubCell"/>
</dbReference>
<feature type="region of interest" description="Disordered" evidence="4">
    <location>
        <begin position="773"/>
        <end position="801"/>
    </location>
</feature>
<comment type="similarity">
    <text evidence="2">Belongs to the BOD1 family.</text>
</comment>
<feature type="compositionally biased region" description="Basic and acidic residues" evidence="4">
    <location>
        <begin position="152"/>
        <end position="165"/>
    </location>
</feature>
<feature type="compositionally biased region" description="Pro residues" evidence="4">
    <location>
        <begin position="191"/>
        <end position="204"/>
    </location>
</feature>
<feature type="compositionally biased region" description="Basic and acidic residues" evidence="4">
    <location>
        <begin position="1075"/>
        <end position="1085"/>
    </location>
</feature>
<dbReference type="InterPro" id="IPR043244">
    <property type="entry name" value="BOD1L1"/>
</dbReference>
<feature type="compositionally biased region" description="Pro residues" evidence="4">
    <location>
        <begin position="169"/>
        <end position="183"/>
    </location>
</feature>
<feature type="region of interest" description="Disordered" evidence="4">
    <location>
        <begin position="144"/>
        <end position="718"/>
    </location>
</feature>
<feature type="compositionally biased region" description="Polar residues" evidence="4">
    <location>
        <begin position="1088"/>
        <end position="1101"/>
    </location>
</feature>
<dbReference type="PANTHER" id="PTHR47391">
    <property type="entry name" value="BIORIENTATION OF CHROMOSOMES IN CELL DIVISION 1 LIKE 1"/>
    <property type="match status" value="1"/>
</dbReference>
<dbReference type="PANTHER" id="PTHR47391:SF1">
    <property type="entry name" value="BIORIENTATION OF CHROMOSOMES IN CELL DIVISION 1 LIKE 1"/>
    <property type="match status" value="1"/>
</dbReference>
<accession>A0A9Q0YMX7</accession>
<feature type="compositionally biased region" description="Basic and acidic residues" evidence="4">
    <location>
        <begin position="1293"/>
        <end position="1309"/>
    </location>
</feature>
<name>A0A9Q0YMX7_HOLLE</name>
<dbReference type="Pfam" id="PF05205">
    <property type="entry name" value="COMPASS-Shg1"/>
    <property type="match status" value="1"/>
</dbReference>
<feature type="compositionally biased region" description="Acidic residues" evidence="4">
    <location>
        <begin position="257"/>
        <end position="271"/>
    </location>
</feature>
<evidence type="ECO:0000259" key="5">
    <source>
        <dbReference type="Pfam" id="PF05205"/>
    </source>
</evidence>
<keyword evidence="7" id="KW-1185">Reference proteome</keyword>
<proteinExistence type="inferred from homology"/>
<keyword evidence="6" id="KW-0131">Cell cycle</keyword>
<feature type="compositionally biased region" description="Low complexity" evidence="4">
    <location>
        <begin position="556"/>
        <end position="572"/>
    </location>
</feature>
<evidence type="ECO:0000313" key="7">
    <source>
        <dbReference type="Proteomes" id="UP001152320"/>
    </source>
</evidence>
<evidence type="ECO:0000256" key="4">
    <source>
        <dbReference type="SAM" id="MobiDB-lite"/>
    </source>
</evidence>
<feature type="compositionally biased region" description="Polar residues" evidence="4">
    <location>
        <begin position="546"/>
        <end position="555"/>
    </location>
</feature>
<feature type="compositionally biased region" description="Basic and acidic residues" evidence="4">
    <location>
        <begin position="447"/>
        <end position="495"/>
    </location>
</feature>
<feature type="compositionally biased region" description="Acidic residues" evidence="4">
    <location>
        <begin position="1227"/>
        <end position="1242"/>
    </location>
</feature>
<feature type="compositionally biased region" description="Basic and acidic residues" evidence="4">
    <location>
        <begin position="508"/>
        <end position="524"/>
    </location>
</feature>
<feature type="domain" description="BOD1/SHG1" evidence="5">
    <location>
        <begin position="16"/>
        <end position="111"/>
    </location>
</feature>
<comment type="caution">
    <text evidence="6">The sequence shown here is derived from an EMBL/GenBank/DDBJ whole genome shotgun (WGS) entry which is preliminary data.</text>
</comment>
<feature type="compositionally biased region" description="Polar residues" evidence="4">
    <location>
        <begin position="1137"/>
        <end position="1148"/>
    </location>
</feature>
<feature type="compositionally biased region" description="Basic and acidic residues" evidence="4">
    <location>
        <begin position="1243"/>
        <end position="1275"/>
    </location>
</feature>